<dbReference type="InterPro" id="IPR002347">
    <property type="entry name" value="SDR_fam"/>
</dbReference>
<dbReference type="RefSeq" id="WP_024923505.1">
    <property type="nucleotide sequence ID" value="NZ_MDEO01000030.1"/>
</dbReference>
<dbReference type="GO" id="GO:0016491">
    <property type="term" value="F:oxidoreductase activity"/>
    <property type="evidence" value="ECO:0007669"/>
    <property type="project" value="UniProtKB-KW"/>
</dbReference>
<keyword evidence="2" id="KW-0560">Oxidoreductase</keyword>
<comment type="similarity">
    <text evidence="1">Belongs to the short-chain dehydrogenases/reductases (SDR) family.</text>
</comment>
<dbReference type="InterPro" id="IPR051122">
    <property type="entry name" value="SDR_DHRS6-like"/>
</dbReference>
<dbReference type="EMBL" id="MDEO01000030">
    <property type="protein sequence ID" value="OCX19829.1"/>
    <property type="molecule type" value="Genomic_DNA"/>
</dbReference>
<protein>
    <submittedName>
        <fullName evidence="3">Short-chain dehydrogenase</fullName>
    </submittedName>
</protein>
<sequence length="239" mass="24429">MSKNQHVIVIGGSSGIGLATAATLIERGYRVTIAGRDAAKLDAANRHLGGKASAIIADSTDAAALRALFDKVGPFDHLVTTVSSGRGLGTFAELDLADLSQGFIEKVQAQLLSAQIALKTIRKDGSITFVSAASAAMSSPGMAGVATVNGAMNSPVVALAAELKPLRVNAVAPGVIDTPWWNTLPAEQRSQAFAHFAGLAPAGRIGTSEDVADTIAFLIGNSFVTGQRLYCDGGLSLVA</sequence>
<evidence type="ECO:0000256" key="1">
    <source>
        <dbReference type="ARBA" id="ARBA00006484"/>
    </source>
</evidence>
<dbReference type="STRING" id="1566387.QV13_09445"/>
<dbReference type="PRINTS" id="PR00081">
    <property type="entry name" value="GDHRDH"/>
</dbReference>
<dbReference type="SUPFAM" id="SSF51735">
    <property type="entry name" value="NAD(P)-binding Rossmann-fold domains"/>
    <property type="match status" value="1"/>
</dbReference>
<dbReference type="Pfam" id="PF13561">
    <property type="entry name" value="adh_short_C2"/>
    <property type="match status" value="1"/>
</dbReference>
<accession>A0A1C2DYI1</accession>
<comment type="caution">
    <text evidence="3">The sequence shown here is derived from an EMBL/GenBank/DDBJ whole genome shotgun (WGS) entry which is preliminary data.</text>
</comment>
<dbReference type="PANTHER" id="PTHR43477">
    <property type="entry name" value="DIHYDROANTICAPSIN 7-DEHYDROGENASE"/>
    <property type="match status" value="1"/>
</dbReference>
<dbReference type="InterPro" id="IPR036291">
    <property type="entry name" value="NAD(P)-bd_dom_sf"/>
</dbReference>
<evidence type="ECO:0000256" key="2">
    <source>
        <dbReference type="ARBA" id="ARBA00023002"/>
    </source>
</evidence>
<dbReference type="AlphaFoldDB" id="A0A1C2DYI1"/>
<keyword evidence="4" id="KW-1185">Reference proteome</keyword>
<dbReference type="Proteomes" id="UP000094412">
    <property type="component" value="Unassembled WGS sequence"/>
</dbReference>
<proteinExistence type="inferred from homology"/>
<evidence type="ECO:0000313" key="3">
    <source>
        <dbReference type="EMBL" id="OCX19829.1"/>
    </source>
</evidence>
<dbReference type="Gene3D" id="3.40.50.720">
    <property type="entry name" value="NAD(P)-binding Rossmann-like Domain"/>
    <property type="match status" value="1"/>
</dbReference>
<dbReference type="OrthoDB" id="9806974at2"/>
<organism evidence="3 4">
    <name type="scientific">Mesorhizobium hungaricum</name>
    <dbReference type="NCBI Taxonomy" id="1566387"/>
    <lineage>
        <taxon>Bacteria</taxon>
        <taxon>Pseudomonadati</taxon>
        <taxon>Pseudomonadota</taxon>
        <taxon>Alphaproteobacteria</taxon>
        <taxon>Hyphomicrobiales</taxon>
        <taxon>Phyllobacteriaceae</taxon>
        <taxon>Mesorhizobium</taxon>
    </lineage>
</organism>
<reference evidence="3 4" key="1">
    <citation type="submission" date="2016-08" db="EMBL/GenBank/DDBJ databases">
        <title>Whole genome sequence of Mesorhizobium sp. strain UASWS1009 isolated from industrial sewage.</title>
        <authorList>
            <person name="Crovadore J."/>
            <person name="Calmin G."/>
            <person name="Chablais R."/>
            <person name="Cochard B."/>
            <person name="Lefort F."/>
        </authorList>
    </citation>
    <scope>NUCLEOTIDE SEQUENCE [LARGE SCALE GENOMIC DNA]</scope>
    <source>
        <strain evidence="3 4">UASWS1009</strain>
    </source>
</reference>
<dbReference type="PANTHER" id="PTHR43477:SF1">
    <property type="entry name" value="DIHYDROANTICAPSIN 7-DEHYDROGENASE"/>
    <property type="match status" value="1"/>
</dbReference>
<evidence type="ECO:0000313" key="4">
    <source>
        <dbReference type="Proteomes" id="UP000094412"/>
    </source>
</evidence>
<name>A0A1C2DYI1_9HYPH</name>
<gene>
    <name evidence="3" type="ORF">QV13_09445</name>
</gene>